<evidence type="ECO:0000313" key="1">
    <source>
        <dbReference type="EMBL" id="ELR68742.1"/>
    </source>
</evidence>
<keyword evidence="2" id="KW-1185">Reference proteome</keyword>
<reference evidence="1 2" key="1">
    <citation type="submission" date="2012-12" db="EMBL/GenBank/DDBJ databases">
        <title>Genome assembly of Fulvivirga imtechensis AK7.</title>
        <authorList>
            <person name="Nupur N."/>
            <person name="Khatri I."/>
            <person name="Kumar R."/>
            <person name="Subramanian S."/>
            <person name="Pinnaka A."/>
        </authorList>
    </citation>
    <scope>NUCLEOTIDE SEQUENCE [LARGE SCALE GENOMIC DNA]</scope>
    <source>
        <strain evidence="1 2">AK7</strain>
    </source>
</reference>
<name>L8JN20_9BACT</name>
<dbReference type="AlphaFoldDB" id="L8JN20"/>
<organism evidence="1 2">
    <name type="scientific">Fulvivirga imtechensis AK7</name>
    <dbReference type="NCBI Taxonomy" id="1237149"/>
    <lineage>
        <taxon>Bacteria</taxon>
        <taxon>Pseudomonadati</taxon>
        <taxon>Bacteroidota</taxon>
        <taxon>Cytophagia</taxon>
        <taxon>Cytophagales</taxon>
        <taxon>Fulvivirgaceae</taxon>
        <taxon>Fulvivirga</taxon>
    </lineage>
</organism>
<gene>
    <name evidence="1" type="ORF">C900_05874</name>
</gene>
<evidence type="ECO:0000313" key="2">
    <source>
        <dbReference type="Proteomes" id="UP000011135"/>
    </source>
</evidence>
<dbReference type="Proteomes" id="UP000011135">
    <property type="component" value="Unassembled WGS sequence"/>
</dbReference>
<dbReference type="EMBL" id="AMZN01000094">
    <property type="protein sequence ID" value="ELR68742.1"/>
    <property type="molecule type" value="Genomic_DNA"/>
</dbReference>
<sequence length="64" mass="6882">MDATFSVIGVVPGYGTLIGGIYFGADLITLGITGQGISEHIDNYMWMSSPIGIGYVPFTERPRK</sequence>
<proteinExistence type="predicted"/>
<dbReference type="STRING" id="1237149.C900_05874"/>
<comment type="caution">
    <text evidence="1">The sequence shown here is derived from an EMBL/GenBank/DDBJ whole genome shotgun (WGS) entry which is preliminary data.</text>
</comment>
<accession>L8JN20</accession>
<protein>
    <submittedName>
        <fullName evidence="1">Uncharacterized protein</fullName>
    </submittedName>
</protein>